<sequence length="60" mass="6430">MAKDAERPVIDSLDFEVANQELAGKSGSGWFTAIQLTLAGRCGNWFTGSFECTSNNVKCG</sequence>
<dbReference type="AlphaFoldDB" id="A0A081Q3C9"/>
<accession>A0A081Q3C9</accession>
<comment type="caution">
    <text evidence="1">The sequence shown here is derived from an EMBL/GenBank/DDBJ whole genome shotgun (WGS) entry which is preliminary data.</text>
</comment>
<dbReference type="EMBL" id="RJPW01000020">
    <property type="protein sequence ID" value="RSJ89211.1"/>
    <property type="molecule type" value="Genomic_DNA"/>
</dbReference>
<evidence type="ECO:0000313" key="1">
    <source>
        <dbReference type="EMBL" id="RSJ89211.1"/>
    </source>
</evidence>
<protein>
    <recommendedName>
        <fullName evidence="3">Lantibiotic salivaricin M</fullName>
    </recommendedName>
</protein>
<gene>
    <name evidence="1" type="ORF">D8788_09215</name>
</gene>
<dbReference type="NCBIfam" id="NF040663">
    <property type="entry name" value="salivaricin_M"/>
    <property type="match status" value="1"/>
</dbReference>
<dbReference type="Proteomes" id="UP000271520">
    <property type="component" value="Unassembled WGS sequence"/>
</dbReference>
<name>A0A081Q3C9_STRMT</name>
<evidence type="ECO:0000313" key="2">
    <source>
        <dbReference type="Proteomes" id="UP000271520"/>
    </source>
</evidence>
<evidence type="ECO:0008006" key="3">
    <source>
        <dbReference type="Google" id="ProtNLM"/>
    </source>
</evidence>
<proteinExistence type="predicted"/>
<dbReference type="RefSeq" id="WP_001029875.1">
    <property type="nucleotide sequence ID" value="NZ_CAJJIE010000060.1"/>
</dbReference>
<organism evidence="1 2">
    <name type="scientific">Streptococcus mitis</name>
    <dbReference type="NCBI Taxonomy" id="28037"/>
    <lineage>
        <taxon>Bacteria</taxon>
        <taxon>Bacillati</taxon>
        <taxon>Bacillota</taxon>
        <taxon>Bacilli</taxon>
        <taxon>Lactobacillales</taxon>
        <taxon>Streptococcaceae</taxon>
        <taxon>Streptococcus</taxon>
        <taxon>Streptococcus mitis group</taxon>
    </lineage>
</organism>
<reference evidence="1 2" key="1">
    <citation type="submission" date="2018-11" db="EMBL/GenBank/DDBJ databases">
        <title>Species Designations Belie Phenotypic and Genotypic Heterogeneity in Oral Streptococci.</title>
        <authorList>
            <person name="Velsko I."/>
        </authorList>
    </citation>
    <scope>NUCLEOTIDE SEQUENCE [LARGE SCALE GENOMIC DNA]</scope>
    <source>
        <strain evidence="1 2">BCC22</strain>
    </source>
</reference>